<gene>
    <name evidence="1" type="ORF">LTR37_004575</name>
</gene>
<keyword evidence="2" id="KW-1185">Reference proteome</keyword>
<accession>A0ACC3NMZ3</accession>
<evidence type="ECO:0000313" key="1">
    <source>
        <dbReference type="EMBL" id="KAK3719012.1"/>
    </source>
</evidence>
<sequence length="357" mass="40169">MVRTKQTARRKSNGTPKAAPKNEPEPMKSPAQPTELSDADRARIKSWLDKQEKPFGLATAPVSKKRKRNSGVWQTQTDLFEDRLSVQYEVRPRDKWECLRRYKKFTVGSESIAVGQFILVKHDDSEDAKIDVASQWKAKVLEVRALDSEHVYIRVAWLNRPEDLPSGRKAYHGKNELIPTNQMDVIDAMAVNGSVEISYWDEKDDDSHLMTEDQYFWRQTLDYANTKTYSELRSICIDETPQNPDEMILQCGSADCKKWQHVKCIAETAVQSAADAASKSKKTTPKKARPKNISIAAASPALAKAEKNSFTAELFIKGLSAGADQKQAEKSEIVIVNPDGEQSSRDVSCLFCGKEVE</sequence>
<proteinExistence type="predicted"/>
<name>A0ACC3NMZ3_9PEZI</name>
<protein>
    <submittedName>
        <fullName evidence="1">Uncharacterized protein</fullName>
    </submittedName>
</protein>
<dbReference type="Proteomes" id="UP001281147">
    <property type="component" value="Unassembled WGS sequence"/>
</dbReference>
<evidence type="ECO:0000313" key="2">
    <source>
        <dbReference type="Proteomes" id="UP001281147"/>
    </source>
</evidence>
<comment type="caution">
    <text evidence="1">The sequence shown here is derived from an EMBL/GenBank/DDBJ whole genome shotgun (WGS) entry which is preliminary data.</text>
</comment>
<organism evidence="1 2">
    <name type="scientific">Vermiconidia calcicola</name>
    <dbReference type="NCBI Taxonomy" id="1690605"/>
    <lineage>
        <taxon>Eukaryota</taxon>
        <taxon>Fungi</taxon>
        <taxon>Dikarya</taxon>
        <taxon>Ascomycota</taxon>
        <taxon>Pezizomycotina</taxon>
        <taxon>Dothideomycetes</taxon>
        <taxon>Dothideomycetidae</taxon>
        <taxon>Mycosphaerellales</taxon>
        <taxon>Extremaceae</taxon>
        <taxon>Vermiconidia</taxon>
    </lineage>
</organism>
<dbReference type="EMBL" id="JAUTXU010000028">
    <property type="protein sequence ID" value="KAK3719012.1"/>
    <property type="molecule type" value="Genomic_DNA"/>
</dbReference>
<reference evidence="1" key="1">
    <citation type="submission" date="2023-07" db="EMBL/GenBank/DDBJ databases">
        <title>Black Yeasts Isolated from many extreme environments.</title>
        <authorList>
            <person name="Coleine C."/>
            <person name="Stajich J.E."/>
            <person name="Selbmann L."/>
        </authorList>
    </citation>
    <scope>NUCLEOTIDE SEQUENCE</scope>
    <source>
        <strain evidence="1">CCFEE 5714</strain>
    </source>
</reference>